<dbReference type="Pfam" id="PF01471">
    <property type="entry name" value="PG_binding_1"/>
    <property type="match status" value="1"/>
</dbReference>
<dbReference type="InterPro" id="IPR011970">
    <property type="entry name" value="MltB_2"/>
</dbReference>
<dbReference type="Gene3D" id="1.10.8.350">
    <property type="entry name" value="Bacterial muramidase"/>
    <property type="match status" value="1"/>
</dbReference>
<evidence type="ECO:0000259" key="3">
    <source>
        <dbReference type="Pfam" id="PF01471"/>
    </source>
</evidence>
<feature type="chain" id="PRO_5047224997" evidence="2">
    <location>
        <begin position="22"/>
        <end position="434"/>
    </location>
</feature>
<dbReference type="CDD" id="cd13399">
    <property type="entry name" value="Slt35-like"/>
    <property type="match status" value="1"/>
</dbReference>
<dbReference type="Proteomes" id="UP001596030">
    <property type="component" value="Unassembled WGS sequence"/>
</dbReference>
<evidence type="ECO:0000259" key="4">
    <source>
        <dbReference type="Pfam" id="PF13406"/>
    </source>
</evidence>
<comment type="caution">
    <text evidence="5">The sequence shown here is derived from an EMBL/GenBank/DDBJ whole genome shotgun (WGS) entry which is preliminary data.</text>
</comment>
<dbReference type="InterPro" id="IPR043426">
    <property type="entry name" value="MltB-like"/>
</dbReference>
<dbReference type="NCBIfam" id="TIGR02283">
    <property type="entry name" value="MltB_2"/>
    <property type="match status" value="1"/>
</dbReference>
<sequence>MKRPICSLALGLCLAGCQGMATSDTAASSTQVDSAPAKTPSISATQAADDEQASTRGMRQEFAAWVEDYRRHAAAEGIDAVTLSAALDDVRFQPRIVELDRSQPEFSQPVWAYLDTAVSDQRVRQGRAKLDDHRDAAMRAEDRYAVPADILTAIWGVESNYGSHFGSFSTIDALATLGFEGRRQDFARGELLAALKILQSGDIDREHMRGSWAGAMGHTQFLPSSFLSYAVDADGDGRRDIWGSVDDVMASTAYYLEDAGWQGGESWGVEVTLPEDFDYAQSELSVRHSSDEWRSQGVRARGDEWPSFDDASVITPAGARGPALMVGANFRVIMRYNASTSYALAVATLAERIAGGDGIQGDWPRDLEPLSRTQIKEMQRRLNAQGFSTGGAPDGIVGPNTRRGLRAFQHSQDMIPDGFPTHALLERLRDAGES</sequence>
<dbReference type="SUPFAM" id="SSF47090">
    <property type="entry name" value="PGBD-like"/>
    <property type="match status" value="1"/>
</dbReference>
<dbReference type="PANTHER" id="PTHR30163">
    <property type="entry name" value="MEMBRANE-BOUND LYTIC MUREIN TRANSGLYCOSYLASE B"/>
    <property type="match status" value="1"/>
</dbReference>
<keyword evidence="6" id="KW-1185">Reference proteome</keyword>
<feature type="domain" description="Peptidoglycan binding-like" evidence="3">
    <location>
        <begin position="372"/>
        <end position="428"/>
    </location>
</feature>
<dbReference type="InterPro" id="IPR002477">
    <property type="entry name" value="Peptidoglycan-bd-like"/>
</dbReference>
<feature type="domain" description="Transglycosylase SLT" evidence="4">
    <location>
        <begin position="62"/>
        <end position="351"/>
    </location>
</feature>
<name>A0ABV9D093_9GAMM</name>
<protein>
    <submittedName>
        <fullName evidence="5">Lytic murein transglycosylase</fullName>
    </submittedName>
</protein>
<evidence type="ECO:0000313" key="5">
    <source>
        <dbReference type="EMBL" id="MFC4538480.1"/>
    </source>
</evidence>
<proteinExistence type="predicted"/>
<evidence type="ECO:0000256" key="1">
    <source>
        <dbReference type="SAM" id="MobiDB-lite"/>
    </source>
</evidence>
<dbReference type="Gene3D" id="1.10.101.10">
    <property type="entry name" value="PGBD-like superfamily/PGBD"/>
    <property type="match status" value="1"/>
</dbReference>
<dbReference type="SUPFAM" id="SSF53955">
    <property type="entry name" value="Lysozyme-like"/>
    <property type="match status" value="1"/>
</dbReference>
<organism evidence="5 6">
    <name type="scientific">Chromohalobacter sarecensis</name>
    <dbReference type="NCBI Taxonomy" id="245294"/>
    <lineage>
        <taxon>Bacteria</taxon>
        <taxon>Pseudomonadati</taxon>
        <taxon>Pseudomonadota</taxon>
        <taxon>Gammaproteobacteria</taxon>
        <taxon>Oceanospirillales</taxon>
        <taxon>Halomonadaceae</taxon>
        <taxon>Chromohalobacter</taxon>
    </lineage>
</organism>
<feature type="signal peptide" evidence="2">
    <location>
        <begin position="1"/>
        <end position="21"/>
    </location>
</feature>
<gene>
    <name evidence="5" type="ORF">ACFO0U_06835</name>
</gene>
<feature type="region of interest" description="Disordered" evidence="1">
    <location>
        <begin position="28"/>
        <end position="56"/>
    </location>
</feature>
<evidence type="ECO:0000256" key="2">
    <source>
        <dbReference type="SAM" id="SignalP"/>
    </source>
</evidence>
<dbReference type="InterPro" id="IPR031304">
    <property type="entry name" value="SLT_2"/>
</dbReference>
<dbReference type="InterPro" id="IPR036365">
    <property type="entry name" value="PGBD-like_sf"/>
</dbReference>
<evidence type="ECO:0000313" key="6">
    <source>
        <dbReference type="Proteomes" id="UP001596030"/>
    </source>
</evidence>
<dbReference type="Pfam" id="PF13406">
    <property type="entry name" value="SLT_2"/>
    <property type="match status" value="1"/>
</dbReference>
<dbReference type="RefSeq" id="WP_246968110.1">
    <property type="nucleotide sequence ID" value="NZ_JAKGAN010000001.1"/>
</dbReference>
<dbReference type="Gene3D" id="1.10.530.10">
    <property type="match status" value="1"/>
</dbReference>
<reference evidence="6" key="1">
    <citation type="journal article" date="2019" name="Int. J. Syst. Evol. Microbiol.">
        <title>The Global Catalogue of Microorganisms (GCM) 10K type strain sequencing project: providing services to taxonomists for standard genome sequencing and annotation.</title>
        <authorList>
            <consortium name="The Broad Institute Genomics Platform"/>
            <consortium name="The Broad Institute Genome Sequencing Center for Infectious Disease"/>
            <person name="Wu L."/>
            <person name="Ma J."/>
        </authorList>
    </citation>
    <scope>NUCLEOTIDE SEQUENCE [LARGE SCALE GENOMIC DNA]</scope>
    <source>
        <strain evidence="6">CGMCC 1.12121</strain>
    </source>
</reference>
<keyword evidence="2" id="KW-0732">Signal</keyword>
<dbReference type="InterPro" id="IPR023346">
    <property type="entry name" value="Lysozyme-like_dom_sf"/>
</dbReference>
<dbReference type="PANTHER" id="PTHR30163:SF8">
    <property type="entry name" value="LYTIC MUREIN TRANSGLYCOSYLASE"/>
    <property type="match status" value="1"/>
</dbReference>
<accession>A0ABV9D093</accession>
<dbReference type="EMBL" id="JBHSEU010000010">
    <property type="protein sequence ID" value="MFC4538480.1"/>
    <property type="molecule type" value="Genomic_DNA"/>
</dbReference>
<dbReference type="InterPro" id="IPR036366">
    <property type="entry name" value="PGBDSf"/>
</dbReference>